<gene>
    <name evidence="1" type="ORF">SSE37_05155</name>
</gene>
<reference evidence="1 2" key="1">
    <citation type="submission" date="2006-06" db="EMBL/GenBank/DDBJ databases">
        <authorList>
            <person name="Moran M.A."/>
            <person name="Ferriera S."/>
            <person name="Johnson J."/>
            <person name="Kravitz S."/>
            <person name="Beeson K."/>
            <person name="Sutton G."/>
            <person name="Rogers Y.-H."/>
            <person name="Friedman R."/>
            <person name="Frazier M."/>
            <person name="Venter J.C."/>
        </authorList>
    </citation>
    <scope>NUCLEOTIDE SEQUENCE [LARGE SCALE GENOMIC DNA]</scope>
    <source>
        <strain evidence="1 2">E-37</strain>
    </source>
</reference>
<dbReference type="AlphaFoldDB" id="A3K261"/>
<accession>A3K261</accession>
<proteinExistence type="predicted"/>
<comment type="caution">
    <text evidence="1">The sequence shown here is derived from an EMBL/GenBank/DDBJ whole genome shotgun (WGS) entry which is preliminary data.</text>
</comment>
<evidence type="ECO:0000313" key="1">
    <source>
        <dbReference type="EMBL" id="EBA09007.1"/>
    </source>
</evidence>
<dbReference type="Proteomes" id="UP000005713">
    <property type="component" value="Unassembled WGS sequence"/>
</dbReference>
<dbReference type="Pfam" id="PF20319">
    <property type="entry name" value="DUF6614"/>
    <property type="match status" value="1"/>
</dbReference>
<protein>
    <submittedName>
        <fullName evidence="1">Uncharacterized protein</fullName>
    </submittedName>
</protein>
<sequence length="126" mass="14143">MHSCTVGGDAMNLYTCAIDLKNDAKALVFAKAVDDWMSHLRGIGAIEDWRLLRRKLNLSSGAHRDFLLEIEVKDMTQLDTAFRALGAHDDTVEGLYRTVHELIAVADTGLYRPFPDPERAERMALI</sequence>
<dbReference type="EMBL" id="AAYA01000004">
    <property type="protein sequence ID" value="EBA09007.1"/>
    <property type="molecule type" value="Genomic_DNA"/>
</dbReference>
<dbReference type="InterPro" id="IPR046722">
    <property type="entry name" value="DUF6614"/>
</dbReference>
<dbReference type="eggNOG" id="ENOG5030NSR">
    <property type="taxonomic scope" value="Bacteria"/>
</dbReference>
<evidence type="ECO:0000313" key="2">
    <source>
        <dbReference type="Proteomes" id="UP000005713"/>
    </source>
</evidence>
<organism evidence="1 2">
    <name type="scientific">Sagittula stellata (strain ATCC 700073 / DSM 11524 / E-37)</name>
    <dbReference type="NCBI Taxonomy" id="388399"/>
    <lineage>
        <taxon>Bacteria</taxon>
        <taxon>Pseudomonadati</taxon>
        <taxon>Pseudomonadota</taxon>
        <taxon>Alphaproteobacteria</taxon>
        <taxon>Rhodobacterales</taxon>
        <taxon>Roseobacteraceae</taxon>
        <taxon>Sagittula</taxon>
    </lineage>
</organism>
<keyword evidence="2" id="KW-1185">Reference proteome</keyword>
<name>A3K261_SAGS3</name>